<dbReference type="EMBL" id="JAQLOI010000001">
    <property type="protein sequence ID" value="MDB1123689.1"/>
    <property type="molecule type" value="Genomic_DNA"/>
</dbReference>
<evidence type="ECO:0000259" key="1">
    <source>
        <dbReference type="Pfam" id="PF17131"/>
    </source>
</evidence>
<dbReference type="Proteomes" id="UP001210678">
    <property type="component" value="Unassembled WGS sequence"/>
</dbReference>
<dbReference type="RefSeq" id="WP_272135249.1">
    <property type="nucleotide sequence ID" value="NZ_JAQLOI010000001.1"/>
</dbReference>
<sequence length="273" mass="31451">MSTSPFFSAFRFVKVKWNAFVILGVFCFVSTAAVGDPARGLEISKERKARESGWQDSTAAVEMILKNSSGDTSNRLMRMKSLEVEDDGDKGLTIFDEPRDVKGTAFLSHSHIEGADDQWLYLPALKRVKRISSRNKSGPFMGSEFAYEDLSSFELGKYEFNYIKDDSVDDIASFLIEQIPTDNKSGYTKQLVWLDKVEYRPMKIEYFDRKGTLLKTLTFTNYELYLEKYWRALKLEMVNHQTGKSTILNTQDITFRTGLKELEFNHNTLKRVK</sequence>
<dbReference type="Gene3D" id="2.50.20.10">
    <property type="entry name" value="Lipoprotein localisation LolA/LolB/LppX"/>
    <property type="match status" value="1"/>
</dbReference>
<reference evidence="2 3" key="1">
    <citation type="submission" date="2023-01" db="EMBL/GenBank/DDBJ databases">
        <title>Vibrio sp. KJ40-1 sp.nov, isolated from marine algae.</title>
        <authorList>
            <person name="Butt M."/>
            <person name="Kim J.M.J."/>
            <person name="Jeon C.O.C."/>
        </authorList>
    </citation>
    <scope>NUCLEOTIDE SEQUENCE [LARGE SCALE GENOMIC DNA]</scope>
    <source>
        <strain evidence="2 3">KJ40-1</strain>
    </source>
</reference>
<organism evidence="2 3">
    <name type="scientific">Vibrio algarum</name>
    <dbReference type="NCBI Taxonomy" id="3020714"/>
    <lineage>
        <taxon>Bacteria</taxon>
        <taxon>Pseudomonadati</taxon>
        <taxon>Pseudomonadota</taxon>
        <taxon>Gammaproteobacteria</taxon>
        <taxon>Vibrionales</taxon>
        <taxon>Vibrionaceae</taxon>
        <taxon>Vibrio</taxon>
    </lineage>
</organism>
<evidence type="ECO:0000313" key="2">
    <source>
        <dbReference type="EMBL" id="MDB1123689.1"/>
    </source>
</evidence>
<evidence type="ECO:0000313" key="3">
    <source>
        <dbReference type="Proteomes" id="UP001210678"/>
    </source>
</evidence>
<dbReference type="InterPro" id="IPR033399">
    <property type="entry name" value="TP_0789-like"/>
</dbReference>
<dbReference type="Pfam" id="PF17131">
    <property type="entry name" value="LolA_like"/>
    <property type="match status" value="1"/>
</dbReference>
<comment type="caution">
    <text evidence="2">The sequence shown here is derived from an EMBL/GenBank/DDBJ whole genome shotgun (WGS) entry which is preliminary data.</text>
</comment>
<name>A0ABT4YRL1_9VIBR</name>
<protein>
    <submittedName>
        <fullName evidence="2">Outer membrane lipoprotein-sorting protein</fullName>
    </submittedName>
</protein>
<proteinExistence type="predicted"/>
<accession>A0ABT4YRL1</accession>
<keyword evidence="2" id="KW-0449">Lipoprotein</keyword>
<dbReference type="CDD" id="cd16329">
    <property type="entry name" value="LolA_like"/>
    <property type="match status" value="1"/>
</dbReference>
<feature type="domain" description="Uncharacterized protein TP-0789" evidence="1">
    <location>
        <begin position="89"/>
        <end position="271"/>
    </location>
</feature>
<keyword evidence="3" id="KW-1185">Reference proteome</keyword>
<gene>
    <name evidence="2" type="ORF">PGX00_08475</name>
</gene>